<dbReference type="InterPro" id="IPR015816">
    <property type="entry name" value="Vitellinogen_b-sht_N"/>
</dbReference>
<dbReference type="PROSITE" id="PS51211">
    <property type="entry name" value="VITELLOGENIN"/>
    <property type="match status" value="1"/>
</dbReference>
<protein>
    <recommendedName>
        <fullName evidence="7">Vitellogenin domain-containing protein</fullName>
    </recommendedName>
</protein>
<feature type="chain" id="PRO_5007629768" description="Vitellogenin domain-containing protein" evidence="6">
    <location>
        <begin position="17"/>
        <end position="291"/>
    </location>
</feature>
<dbReference type="EMBL" id="ADTU01004041">
    <property type="status" value="NOT_ANNOTATED_CDS"/>
    <property type="molecule type" value="Genomic_DNA"/>
</dbReference>
<dbReference type="EMBL" id="ADTU01004040">
    <property type="status" value="NOT_ANNOTATED_CDS"/>
    <property type="molecule type" value="Genomic_DNA"/>
</dbReference>
<dbReference type="InterPro" id="IPR050733">
    <property type="entry name" value="Vitellogenin/Apolipophorin"/>
</dbReference>
<dbReference type="OrthoDB" id="160294at2759"/>
<dbReference type="Gene3D" id="2.30.230.10">
    <property type="entry name" value="Lipovitellin, beta-sheet shell regions, chain A"/>
    <property type="match status" value="1"/>
</dbReference>
<evidence type="ECO:0000313" key="8">
    <source>
        <dbReference type="EnsemblMetazoa" id="XP_012062839.1"/>
    </source>
</evidence>
<evidence type="ECO:0000256" key="3">
    <source>
        <dbReference type="ARBA" id="ARBA00023157"/>
    </source>
</evidence>
<reference evidence="9" key="1">
    <citation type="journal article" date="2011" name="PLoS Genet.">
        <title>The genome sequence of the leaf-cutter ant Atta cephalotes reveals insights into its obligate symbiotic lifestyle.</title>
        <authorList>
            <person name="Suen G."/>
            <person name="Teiling C."/>
            <person name="Li L."/>
            <person name="Holt C."/>
            <person name="Abouheif E."/>
            <person name="Bornberg-Bauer E."/>
            <person name="Bouffard P."/>
            <person name="Caldera E.J."/>
            <person name="Cash E."/>
            <person name="Cavanaugh A."/>
            <person name="Denas O."/>
            <person name="Elhaik E."/>
            <person name="Fave M.J."/>
            <person name="Gadau J."/>
            <person name="Gibson J.D."/>
            <person name="Graur D."/>
            <person name="Grubbs K.J."/>
            <person name="Hagen D.E."/>
            <person name="Harkins T.T."/>
            <person name="Helmkampf M."/>
            <person name="Hu H."/>
            <person name="Johnson B.R."/>
            <person name="Kim J."/>
            <person name="Marsh S.E."/>
            <person name="Moeller J.A."/>
            <person name="Munoz-Torres M.C."/>
            <person name="Murphy M.C."/>
            <person name="Naughton M.C."/>
            <person name="Nigam S."/>
            <person name="Overson R."/>
            <person name="Rajakumar R."/>
            <person name="Reese J.T."/>
            <person name="Scott J.J."/>
            <person name="Smith C.R."/>
            <person name="Tao S."/>
            <person name="Tsutsui N.D."/>
            <person name="Viljakainen L."/>
            <person name="Wissler L."/>
            <person name="Yandell M.D."/>
            <person name="Zimmer F."/>
            <person name="Taylor J."/>
            <person name="Slater S.C."/>
            <person name="Clifton S.W."/>
            <person name="Warren W.C."/>
            <person name="Elsik C.G."/>
            <person name="Smith C.D."/>
            <person name="Weinstock G.M."/>
            <person name="Gerardo N.M."/>
            <person name="Currie C.R."/>
        </authorList>
    </citation>
    <scope>NUCLEOTIDE SEQUENCE [LARGE SCALE GENOMIC DNA]</scope>
</reference>
<keyword evidence="9" id="KW-1185">Reference proteome</keyword>
<evidence type="ECO:0000313" key="9">
    <source>
        <dbReference type="Proteomes" id="UP000005205"/>
    </source>
</evidence>
<dbReference type="SUPFAM" id="SSF56968">
    <property type="entry name" value="Lipovitellin-phosvitin complex, beta-sheet shell regions"/>
    <property type="match status" value="1"/>
</dbReference>
<dbReference type="InterPro" id="IPR001747">
    <property type="entry name" value="Vitellogenin_N"/>
</dbReference>
<comment type="caution">
    <text evidence="5">Lacks conserved residue(s) required for the propagation of feature annotation.</text>
</comment>
<dbReference type="SUPFAM" id="SSF48431">
    <property type="entry name" value="Lipovitellin-phosvitin complex, superhelical domain"/>
    <property type="match status" value="1"/>
</dbReference>
<dbReference type="GO" id="GO:0005319">
    <property type="term" value="F:lipid transporter activity"/>
    <property type="evidence" value="ECO:0007669"/>
    <property type="project" value="InterPro"/>
</dbReference>
<evidence type="ECO:0000259" key="7">
    <source>
        <dbReference type="PROSITE" id="PS51211"/>
    </source>
</evidence>
<dbReference type="eggNOG" id="KOG4338">
    <property type="taxonomic scope" value="Eukaryota"/>
</dbReference>
<dbReference type="InterPro" id="IPR015819">
    <property type="entry name" value="Lipid_transp_b-sht_shell"/>
</dbReference>
<feature type="domain" description="Vitellogenin" evidence="7">
    <location>
        <begin position="22"/>
        <end position="291"/>
    </location>
</feature>
<dbReference type="Proteomes" id="UP000005205">
    <property type="component" value="Unassembled WGS sequence"/>
</dbReference>
<dbReference type="KEGG" id="acep:105626137"/>
<evidence type="ECO:0000256" key="1">
    <source>
        <dbReference type="ARBA" id="ARBA00022729"/>
    </source>
</evidence>
<dbReference type="EMBL" id="ADTU01004042">
    <property type="status" value="NOT_ANNOTATED_CDS"/>
    <property type="molecule type" value="Genomic_DNA"/>
</dbReference>
<keyword evidence="3" id="KW-1015">Disulfide bond</keyword>
<organism evidence="8 9">
    <name type="scientific">Atta cephalotes</name>
    <name type="common">Leafcutter ant</name>
    <dbReference type="NCBI Taxonomy" id="12957"/>
    <lineage>
        <taxon>Eukaryota</taxon>
        <taxon>Metazoa</taxon>
        <taxon>Ecdysozoa</taxon>
        <taxon>Arthropoda</taxon>
        <taxon>Hexapoda</taxon>
        <taxon>Insecta</taxon>
        <taxon>Pterygota</taxon>
        <taxon>Neoptera</taxon>
        <taxon>Endopterygota</taxon>
        <taxon>Hymenoptera</taxon>
        <taxon>Apocrita</taxon>
        <taxon>Aculeata</taxon>
        <taxon>Formicoidea</taxon>
        <taxon>Formicidae</taxon>
        <taxon>Myrmicinae</taxon>
        <taxon>Atta</taxon>
    </lineage>
</organism>
<evidence type="ECO:0000256" key="6">
    <source>
        <dbReference type="SAM" id="SignalP"/>
    </source>
</evidence>
<evidence type="ECO:0000256" key="5">
    <source>
        <dbReference type="PROSITE-ProRule" id="PRU00557"/>
    </source>
</evidence>
<reference evidence="8" key="2">
    <citation type="submission" date="2016-04" db="UniProtKB">
        <authorList>
            <consortium name="EnsemblMetazoa"/>
        </authorList>
    </citation>
    <scope>IDENTIFICATION</scope>
</reference>
<sequence length="291" mass="33218">MWLHLAFLLIIGTVIADHNHAWETGNEYHYLIKSRTLTGLNGLAEQYSGIFMRGKLTIQMKSSDTLQAVVSEMQHASVNEILPDISDEITNVEFRKLSLSEKPFEIKIKRGLIRDVLIDQDVPTWEVNLLKSIVSQLQIDTEGENAIASRSTMVPNDNQSFSEFKVMEDSVGGKCEEMITDEKVIKQRFLNITAPLSFAELARYTQSNKLSIYYPVYSFGRMVPKHDNELLETYIPYMATQLRKAIEEGDSLRIQTYIMALEGSSDDINGNEFGFLFACQQNDLDDQDDYF</sequence>
<evidence type="ECO:0000256" key="4">
    <source>
        <dbReference type="ARBA" id="ARBA00023180"/>
    </source>
</evidence>
<dbReference type="Pfam" id="PF01347">
    <property type="entry name" value="Vitellogenin_N"/>
    <property type="match status" value="2"/>
</dbReference>
<dbReference type="InterPro" id="IPR011030">
    <property type="entry name" value="Lipovitellin_superhlx_dom"/>
</dbReference>
<evidence type="ECO:0000256" key="2">
    <source>
        <dbReference type="ARBA" id="ARBA00022761"/>
    </source>
</evidence>
<proteinExistence type="predicted"/>
<gene>
    <name evidence="8" type="primary">105626137</name>
</gene>
<dbReference type="AlphaFoldDB" id="A0A158NZ81"/>
<dbReference type="PANTHER" id="PTHR23345:SF15">
    <property type="entry name" value="VITELLOGENIN 1-RELATED"/>
    <property type="match status" value="1"/>
</dbReference>
<dbReference type="EnsemblMetazoa" id="XM_012207449.1">
    <property type="protein sequence ID" value="XP_012062839.1"/>
    <property type="gene ID" value="LOC105626137"/>
</dbReference>
<keyword evidence="1 6" id="KW-0732">Signal</keyword>
<name>A0A158NZ81_ATTCE</name>
<keyword evidence="2" id="KW-0758">Storage protein</keyword>
<accession>A0A158NZ81</accession>
<keyword evidence="4" id="KW-0325">Glycoprotein</keyword>
<dbReference type="PANTHER" id="PTHR23345">
    <property type="entry name" value="VITELLOGENIN-RELATED"/>
    <property type="match status" value="1"/>
</dbReference>
<feature type="signal peptide" evidence="6">
    <location>
        <begin position="1"/>
        <end position="16"/>
    </location>
</feature>
<dbReference type="InParanoid" id="A0A158NZ81"/>
<dbReference type="STRING" id="12957.A0A158NZ81"/>